<evidence type="ECO:0000313" key="7">
    <source>
        <dbReference type="EMBL" id="MFC5473386.1"/>
    </source>
</evidence>
<feature type="signal peptide" evidence="5">
    <location>
        <begin position="1"/>
        <end position="24"/>
    </location>
</feature>
<dbReference type="NCBIfam" id="NF033103">
    <property type="entry name" value="bla_class_A"/>
    <property type="match status" value="1"/>
</dbReference>
<accession>A0ABW0M945</accession>
<dbReference type="InterPro" id="IPR000871">
    <property type="entry name" value="Beta-lactam_class-A"/>
</dbReference>
<evidence type="ECO:0000256" key="5">
    <source>
        <dbReference type="SAM" id="SignalP"/>
    </source>
</evidence>
<comment type="similarity">
    <text evidence="2">Belongs to the class-A beta-lactamase family.</text>
</comment>
<dbReference type="PANTHER" id="PTHR35333">
    <property type="entry name" value="BETA-LACTAMASE"/>
    <property type="match status" value="1"/>
</dbReference>
<organism evidence="7 8">
    <name type="scientific">Paraherbaspirillum soli</name>
    <dbReference type="NCBI Taxonomy" id="631222"/>
    <lineage>
        <taxon>Bacteria</taxon>
        <taxon>Pseudomonadati</taxon>
        <taxon>Pseudomonadota</taxon>
        <taxon>Betaproteobacteria</taxon>
        <taxon>Burkholderiales</taxon>
        <taxon>Oxalobacteraceae</taxon>
        <taxon>Paraherbaspirillum</taxon>
    </lineage>
</organism>
<keyword evidence="7" id="KW-0378">Hydrolase</keyword>
<evidence type="ECO:0000256" key="1">
    <source>
        <dbReference type="ARBA" id="ARBA00001526"/>
    </source>
</evidence>
<dbReference type="PROSITE" id="PS51318">
    <property type="entry name" value="TAT"/>
    <property type="match status" value="1"/>
</dbReference>
<dbReference type="Proteomes" id="UP001596045">
    <property type="component" value="Unassembled WGS sequence"/>
</dbReference>
<gene>
    <name evidence="7" type="primary">bla</name>
    <name evidence="7" type="ORF">ACFPM8_05390</name>
</gene>
<sequence>MTHSPIRRKLLLAAASAPLIGACASPPDGARASASAQARLKALETASAGRLGVAALNLADGAQLNYRADERFPFCSTFKALVASAILERSSRDSTLLERRIKYPQSDLVAYSPITEKHVADGMTVSELCAAALQYSDNTAGNLLIKMLGGPAGVTAFARSIGDNEFRLDRWETELNTAIPGDPRDTSTPLAMARSLQRLALGDALPAPQREQLQRWMRGNTTGAARIRAGVPASWQVGDKTGTGDYGTTNDIAVLWPPGKAPMVLAIYFTQHQQDAKSRSEVLASAARIVVEAFV</sequence>
<dbReference type="InterPro" id="IPR045155">
    <property type="entry name" value="Beta-lactam_cat"/>
</dbReference>
<dbReference type="PRINTS" id="PR00118">
    <property type="entry name" value="BLACTAMASEA"/>
</dbReference>
<keyword evidence="8" id="KW-1185">Reference proteome</keyword>
<evidence type="ECO:0000256" key="3">
    <source>
        <dbReference type="ARBA" id="ARBA00012865"/>
    </source>
</evidence>
<name>A0ABW0M945_9BURK</name>
<dbReference type="SUPFAM" id="SSF56601">
    <property type="entry name" value="beta-lactamase/transpeptidase-like"/>
    <property type="match status" value="1"/>
</dbReference>
<dbReference type="Gene3D" id="3.40.710.10">
    <property type="entry name" value="DD-peptidase/beta-lactamase superfamily"/>
    <property type="match status" value="1"/>
</dbReference>
<protein>
    <recommendedName>
        <fullName evidence="3">beta-lactamase</fullName>
        <ecNumber evidence="3">3.5.2.6</ecNumber>
    </recommendedName>
    <alternativeName>
        <fullName evidence="4">Penicillinase</fullName>
    </alternativeName>
</protein>
<evidence type="ECO:0000313" key="8">
    <source>
        <dbReference type="Proteomes" id="UP001596045"/>
    </source>
</evidence>
<comment type="catalytic activity">
    <reaction evidence="1">
        <text>a beta-lactam + H2O = a substituted beta-amino acid</text>
        <dbReference type="Rhea" id="RHEA:20401"/>
        <dbReference type="ChEBI" id="CHEBI:15377"/>
        <dbReference type="ChEBI" id="CHEBI:35627"/>
        <dbReference type="ChEBI" id="CHEBI:140347"/>
        <dbReference type="EC" id="3.5.2.6"/>
    </reaction>
</comment>
<evidence type="ECO:0000259" key="6">
    <source>
        <dbReference type="Pfam" id="PF13354"/>
    </source>
</evidence>
<dbReference type="GO" id="GO:0008800">
    <property type="term" value="F:beta-lactamase activity"/>
    <property type="evidence" value="ECO:0007669"/>
    <property type="project" value="UniProtKB-EC"/>
</dbReference>
<dbReference type="InterPro" id="IPR012338">
    <property type="entry name" value="Beta-lactam/transpept-like"/>
</dbReference>
<dbReference type="PROSITE" id="PS51257">
    <property type="entry name" value="PROKAR_LIPOPROTEIN"/>
    <property type="match status" value="1"/>
</dbReference>
<dbReference type="PANTHER" id="PTHR35333:SF3">
    <property type="entry name" value="BETA-LACTAMASE-TYPE TRANSPEPTIDASE FOLD CONTAINING PROTEIN"/>
    <property type="match status" value="1"/>
</dbReference>
<keyword evidence="5" id="KW-0732">Signal</keyword>
<dbReference type="EMBL" id="JBHSMT010000009">
    <property type="protein sequence ID" value="MFC5473386.1"/>
    <property type="molecule type" value="Genomic_DNA"/>
</dbReference>
<dbReference type="EC" id="3.5.2.6" evidence="3"/>
<evidence type="ECO:0000256" key="2">
    <source>
        <dbReference type="ARBA" id="ARBA00009009"/>
    </source>
</evidence>
<comment type="caution">
    <text evidence="7">The sequence shown here is derived from an EMBL/GenBank/DDBJ whole genome shotgun (WGS) entry which is preliminary data.</text>
</comment>
<proteinExistence type="inferred from homology"/>
<evidence type="ECO:0000256" key="4">
    <source>
        <dbReference type="ARBA" id="ARBA00030171"/>
    </source>
</evidence>
<dbReference type="InterPro" id="IPR006311">
    <property type="entry name" value="TAT_signal"/>
</dbReference>
<dbReference type="Pfam" id="PF13354">
    <property type="entry name" value="Beta-lactamase2"/>
    <property type="match status" value="1"/>
</dbReference>
<feature type="domain" description="Beta-lactamase class A catalytic" evidence="6">
    <location>
        <begin position="52"/>
        <end position="268"/>
    </location>
</feature>
<reference evidence="8" key="1">
    <citation type="journal article" date="2019" name="Int. J. Syst. Evol. Microbiol.">
        <title>The Global Catalogue of Microorganisms (GCM) 10K type strain sequencing project: providing services to taxonomists for standard genome sequencing and annotation.</title>
        <authorList>
            <consortium name="The Broad Institute Genomics Platform"/>
            <consortium name="The Broad Institute Genome Sequencing Center for Infectious Disease"/>
            <person name="Wu L."/>
            <person name="Ma J."/>
        </authorList>
    </citation>
    <scope>NUCLEOTIDE SEQUENCE [LARGE SCALE GENOMIC DNA]</scope>
    <source>
        <strain evidence="8">JCM 17066</strain>
    </source>
</reference>
<dbReference type="RefSeq" id="WP_378995783.1">
    <property type="nucleotide sequence ID" value="NZ_JBHSMT010000009.1"/>
</dbReference>
<feature type="chain" id="PRO_5045614093" description="beta-lactamase" evidence="5">
    <location>
        <begin position="25"/>
        <end position="295"/>
    </location>
</feature>